<evidence type="ECO:0000256" key="14">
    <source>
        <dbReference type="SAM" id="Phobius"/>
    </source>
</evidence>
<feature type="transmembrane region" description="Helical" evidence="14">
    <location>
        <begin position="168"/>
        <end position="190"/>
    </location>
</feature>
<evidence type="ECO:0000256" key="8">
    <source>
        <dbReference type="ARBA" id="ARBA00022741"/>
    </source>
</evidence>
<dbReference type="SUPFAM" id="SSF47384">
    <property type="entry name" value="Homodimeric domain of signal transducing histidine kinase"/>
    <property type="match status" value="1"/>
</dbReference>
<dbReference type="RefSeq" id="WP_342303115.1">
    <property type="nucleotide sequence ID" value="NZ_JBCEWA010000010.1"/>
</dbReference>
<evidence type="ECO:0000256" key="1">
    <source>
        <dbReference type="ARBA" id="ARBA00000085"/>
    </source>
</evidence>
<evidence type="ECO:0000256" key="9">
    <source>
        <dbReference type="ARBA" id="ARBA00022777"/>
    </source>
</evidence>
<dbReference type="Gene3D" id="6.10.340.10">
    <property type="match status" value="1"/>
</dbReference>
<dbReference type="InterPro" id="IPR003660">
    <property type="entry name" value="HAMP_dom"/>
</dbReference>
<keyword evidence="10" id="KW-0067">ATP-binding</keyword>
<dbReference type="InterPro" id="IPR036890">
    <property type="entry name" value="HATPase_C_sf"/>
</dbReference>
<proteinExistence type="predicted"/>
<dbReference type="InterPro" id="IPR036097">
    <property type="entry name" value="HisK_dim/P_sf"/>
</dbReference>
<dbReference type="InterPro" id="IPR003661">
    <property type="entry name" value="HisK_dim/P_dom"/>
</dbReference>
<keyword evidence="6" id="KW-0808">Transferase</keyword>
<feature type="domain" description="HAMP" evidence="16">
    <location>
        <begin position="192"/>
        <end position="245"/>
    </location>
</feature>
<name>A0ABU9LMN4_9BACL</name>
<dbReference type="InterPro" id="IPR005467">
    <property type="entry name" value="His_kinase_dom"/>
</dbReference>
<feature type="domain" description="Histidine kinase" evidence="15">
    <location>
        <begin position="253"/>
        <end position="469"/>
    </location>
</feature>
<evidence type="ECO:0000259" key="16">
    <source>
        <dbReference type="PROSITE" id="PS50885"/>
    </source>
</evidence>
<dbReference type="PROSITE" id="PS50885">
    <property type="entry name" value="HAMP"/>
    <property type="match status" value="1"/>
</dbReference>
<dbReference type="EMBL" id="JBCEWA010000010">
    <property type="protein sequence ID" value="MEL5989247.1"/>
    <property type="molecule type" value="Genomic_DNA"/>
</dbReference>
<keyword evidence="18" id="KW-1185">Reference proteome</keyword>
<dbReference type="Pfam" id="PF00672">
    <property type="entry name" value="HAMP"/>
    <property type="match status" value="1"/>
</dbReference>
<keyword evidence="12" id="KW-0902">Two-component regulatory system</keyword>
<dbReference type="Gene3D" id="1.10.287.130">
    <property type="match status" value="1"/>
</dbReference>
<evidence type="ECO:0000313" key="17">
    <source>
        <dbReference type="EMBL" id="MEL5989247.1"/>
    </source>
</evidence>
<dbReference type="SUPFAM" id="SSF55874">
    <property type="entry name" value="ATPase domain of HSP90 chaperone/DNA topoisomerase II/histidine kinase"/>
    <property type="match status" value="1"/>
</dbReference>
<comment type="subcellular location">
    <subcellularLocation>
        <location evidence="2">Cell membrane</location>
        <topology evidence="2">Multi-pass membrane protein</topology>
    </subcellularLocation>
</comment>
<keyword evidence="8" id="KW-0547">Nucleotide-binding</keyword>
<dbReference type="InterPro" id="IPR004358">
    <property type="entry name" value="Sig_transdc_His_kin-like_C"/>
</dbReference>
<evidence type="ECO:0000259" key="15">
    <source>
        <dbReference type="PROSITE" id="PS50109"/>
    </source>
</evidence>
<dbReference type="SUPFAM" id="SSF158472">
    <property type="entry name" value="HAMP domain-like"/>
    <property type="match status" value="1"/>
</dbReference>
<dbReference type="CDD" id="cd00082">
    <property type="entry name" value="HisKA"/>
    <property type="match status" value="1"/>
</dbReference>
<evidence type="ECO:0000313" key="18">
    <source>
        <dbReference type="Proteomes" id="UP001398420"/>
    </source>
</evidence>
<reference evidence="17 18" key="1">
    <citation type="submission" date="2024-04" db="EMBL/GenBank/DDBJ databases">
        <authorList>
            <person name="Wu Y.S."/>
            <person name="Zhang L."/>
        </authorList>
    </citation>
    <scope>NUCLEOTIDE SEQUENCE [LARGE SCALE GENOMIC DNA]</scope>
    <source>
        <strain evidence="17 18">KG-01</strain>
    </source>
</reference>
<organism evidence="17 18">
    <name type="scientific">Kurthia gibsonii</name>
    <dbReference type="NCBI Taxonomy" id="33946"/>
    <lineage>
        <taxon>Bacteria</taxon>
        <taxon>Bacillati</taxon>
        <taxon>Bacillota</taxon>
        <taxon>Bacilli</taxon>
        <taxon>Bacillales</taxon>
        <taxon>Caryophanaceae</taxon>
        <taxon>Kurthia</taxon>
    </lineage>
</organism>
<evidence type="ECO:0000256" key="3">
    <source>
        <dbReference type="ARBA" id="ARBA00012438"/>
    </source>
</evidence>
<protein>
    <recommendedName>
        <fullName evidence="3">histidine kinase</fullName>
        <ecNumber evidence="3">2.7.13.3</ecNumber>
    </recommendedName>
</protein>
<dbReference type="PANTHER" id="PTHR45528:SF1">
    <property type="entry name" value="SENSOR HISTIDINE KINASE CPXA"/>
    <property type="match status" value="1"/>
</dbReference>
<comment type="caution">
    <text evidence="17">The sequence shown here is derived from an EMBL/GenBank/DDBJ whole genome shotgun (WGS) entry which is preliminary data.</text>
</comment>
<accession>A0ABU9LMN4</accession>
<evidence type="ECO:0000256" key="5">
    <source>
        <dbReference type="ARBA" id="ARBA00022553"/>
    </source>
</evidence>
<dbReference type="Proteomes" id="UP001398420">
    <property type="component" value="Unassembled WGS sequence"/>
</dbReference>
<evidence type="ECO:0000256" key="6">
    <source>
        <dbReference type="ARBA" id="ARBA00022679"/>
    </source>
</evidence>
<keyword evidence="9 17" id="KW-0418">Kinase</keyword>
<dbReference type="PROSITE" id="PS50109">
    <property type="entry name" value="HIS_KIN"/>
    <property type="match status" value="1"/>
</dbReference>
<evidence type="ECO:0000256" key="11">
    <source>
        <dbReference type="ARBA" id="ARBA00022989"/>
    </source>
</evidence>
<dbReference type="PRINTS" id="PR00344">
    <property type="entry name" value="BCTRLSENSOR"/>
</dbReference>
<comment type="catalytic activity">
    <reaction evidence="1">
        <text>ATP + protein L-histidine = ADP + protein N-phospho-L-histidine.</text>
        <dbReference type="EC" id="2.7.13.3"/>
    </reaction>
</comment>
<dbReference type="InterPro" id="IPR050398">
    <property type="entry name" value="HssS/ArlS-like"/>
</dbReference>
<dbReference type="InterPro" id="IPR010916">
    <property type="entry name" value="TonB_box_CS"/>
</dbReference>
<keyword evidence="13 14" id="KW-0472">Membrane</keyword>
<dbReference type="SMART" id="SM00387">
    <property type="entry name" value="HATPase_c"/>
    <property type="match status" value="1"/>
</dbReference>
<dbReference type="CDD" id="cd06225">
    <property type="entry name" value="HAMP"/>
    <property type="match status" value="1"/>
</dbReference>
<gene>
    <name evidence="17" type="ORF">AAF454_12610</name>
</gene>
<dbReference type="CDD" id="cd00075">
    <property type="entry name" value="HATPase"/>
    <property type="match status" value="1"/>
</dbReference>
<dbReference type="GO" id="GO:0016301">
    <property type="term" value="F:kinase activity"/>
    <property type="evidence" value="ECO:0007669"/>
    <property type="project" value="UniProtKB-KW"/>
</dbReference>
<dbReference type="SMART" id="SM00304">
    <property type="entry name" value="HAMP"/>
    <property type="match status" value="1"/>
</dbReference>
<dbReference type="InterPro" id="IPR003594">
    <property type="entry name" value="HATPase_dom"/>
</dbReference>
<dbReference type="EC" id="2.7.13.3" evidence="3"/>
<dbReference type="SMART" id="SM00388">
    <property type="entry name" value="HisKA"/>
    <property type="match status" value="1"/>
</dbReference>
<keyword evidence="11 14" id="KW-1133">Transmembrane helix</keyword>
<keyword evidence="4" id="KW-1003">Cell membrane</keyword>
<dbReference type="Gene3D" id="3.30.565.10">
    <property type="entry name" value="Histidine kinase-like ATPase, C-terminal domain"/>
    <property type="match status" value="1"/>
</dbReference>
<evidence type="ECO:0000256" key="13">
    <source>
        <dbReference type="ARBA" id="ARBA00023136"/>
    </source>
</evidence>
<evidence type="ECO:0000256" key="10">
    <source>
        <dbReference type="ARBA" id="ARBA00022840"/>
    </source>
</evidence>
<evidence type="ECO:0000256" key="2">
    <source>
        <dbReference type="ARBA" id="ARBA00004651"/>
    </source>
</evidence>
<dbReference type="Pfam" id="PF00512">
    <property type="entry name" value="HisKA"/>
    <property type="match status" value="1"/>
</dbReference>
<evidence type="ECO:0000256" key="7">
    <source>
        <dbReference type="ARBA" id="ARBA00022692"/>
    </source>
</evidence>
<evidence type="ECO:0000256" key="12">
    <source>
        <dbReference type="ARBA" id="ARBA00023012"/>
    </source>
</evidence>
<sequence length="470" mass="53774">MFKNRKRISLQTYWMTRYLLVLLIGLAIVALISAIWIRHTNVSYRMDTMEVLAEQITNQLTDVENPTNDVPNRFIGDPEKFPRQDIKPKVYITNTDGDVLNERAMGPKITKIPKEVLTSLDEKQTLKDLDGISQTYYMVKKKVEIDEKHVGWVVVMEDEKMMTRSNQAYGQLALMIGALALIGLGAIYYLTSRLVRPIREVAVAAKQIQEGNYAISLPDHPKEREVYELVMSFTEMANRLEQLEAMRTELLAGVTHELKTPVTAIDGLLQALKDGVVTGEEAREFVQMAMVETKKMKTMVGDLLAFNSFAVNAIPLKFETKEINSYVENTMKQWQTTQEFEEVQITLDEHVEPIHLSIDPIRFQQICTNLWTNAAQAMHEQGQIHIRLQADKEKVRIFVQDEGSGIPKEEQPFIFDRFYRGENKKYAIRGLGLGLPLSKMMAQSMQGDLRLVHSDEQGTCFVIELKRNEA</sequence>
<dbReference type="Pfam" id="PF02518">
    <property type="entry name" value="HATPase_c"/>
    <property type="match status" value="1"/>
</dbReference>
<dbReference type="PANTHER" id="PTHR45528">
    <property type="entry name" value="SENSOR HISTIDINE KINASE CPXA"/>
    <property type="match status" value="1"/>
</dbReference>
<evidence type="ECO:0000256" key="4">
    <source>
        <dbReference type="ARBA" id="ARBA00022475"/>
    </source>
</evidence>
<keyword evidence="5" id="KW-0597">Phosphoprotein</keyword>
<keyword evidence="7 14" id="KW-0812">Transmembrane</keyword>
<dbReference type="PROSITE" id="PS00430">
    <property type="entry name" value="TONB_DEPENDENT_REC_1"/>
    <property type="match status" value="1"/>
</dbReference>